<sequence>MSAKQIKALPAVLRQPLRISGALRENAAAKIKRQTKPCEGELCNPLPPTGVVCRRAVQQKRLFRMHTMRPNRKISTHPRRQQAKIPNFVIILLCPGVVWIFGSVSLVRKLALAGHYPFARGLTSASNRKLRRTTAYGSAQSRLHFALSER</sequence>
<dbReference type="VEuPathDB" id="VectorBase:ASIS018902"/>
<proteinExistence type="predicted"/>
<dbReference type="EMBL" id="KE525350">
    <property type="protein sequence ID" value="KFB50913.1"/>
    <property type="molecule type" value="Genomic_DNA"/>
</dbReference>
<dbReference type="Proteomes" id="UP000030765">
    <property type="component" value="Unassembled WGS sequence"/>
</dbReference>
<reference evidence="2 4" key="1">
    <citation type="journal article" date="2014" name="BMC Genomics">
        <title>Genome sequence of Anopheles sinensis provides insight into genetics basis of mosquito competence for malaria parasites.</title>
        <authorList>
            <person name="Zhou D."/>
            <person name="Zhang D."/>
            <person name="Ding G."/>
            <person name="Shi L."/>
            <person name="Hou Q."/>
            <person name="Ye Y."/>
            <person name="Xu Y."/>
            <person name="Zhou H."/>
            <person name="Xiong C."/>
            <person name="Li S."/>
            <person name="Yu J."/>
            <person name="Hong S."/>
            <person name="Yu X."/>
            <person name="Zou P."/>
            <person name="Chen C."/>
            <person name="Chang X."/>
            <person name="Wang W."/>
            <person name="Lv Y."/>
            <person name="Sun Y."/>
            <person name="Ma L."/>
            <person name="Shen B."/>
            <person name="Zhu C."/>
        </authorList>
    </citation>
    <scope>NUCLEOTIDE SEQUENCE [LARGE SCALE GENOMIC DNA]</scope>
</reference>
<evidence type="ECO:0000256" key="1">
    <source>
        <dbReference type="SAM" id="Phobius"/>
    </source>
</evidence>
<keyword evidence="1" id="KW-0812">Transmembrane</keyword>
<evidence type="ECO:0000313" key="3">
    <source>
        <dbReference type="EnsemblMetazoa" id="ASIC019262-PA"/>
    </source>
</evidence>
<evidence type="ECO:0000313" key="4">
    <source>
        <dbReference type="Proteomes" id="UP000030765"/>
    </source>
</evidence>
<accession>A0A084WL19</accession>
<keyword evidence="1" id="KW-1133">Transmembrane helix</keyword>
<evidence type="ECO:0000313" key="2">
    <source>
        <dbReference type="EMBL" id="KFB50913.1"/>
    </source>
</evidence>
<dbReference type="AlphaFoldDB" id="A0A084WL19"/>
<keyword evidence="1" id="KW-0472">Membrane</keyword>
<name>A0A084WL19_ANOSI</name>
<dbReference type="EMBL" id="ATLV01024170">
    <property type="status" value="NOT_ANNOTATED_CDS"/>
    <property type="molecule type" value="Genomic_DNA"/>
</dbReference>
<gene>
    <name evidence="2" type="ORF">ZHAS_00019262</name>
</gene>
<reference evidence="3" key="2">
    <citation type="submission" date="2020-05" db="UniProtKB">
        <authorList>
            <consortium name="EnsemblMetazoa"/>
        </authorList>
    </citation>
    <scope>IDENTIFICATION</scope>
</reference>
<organism evidence="2">
    <name type="scientific">Anopheles sinensis</name>
    <name type="common">Mosquito</name>
    <dbReference type="NCBI Taxonomy" id="74873"/>
    <lineage>
        <taxon>Eukaryota</taxon>
        <taxon>Metazoa</taxon>
        <taxon>Ecdysozoa</taxon>
        <taxon>Arthropoda</taxon>
        <taxon>Hexapoda</taxon>
        <taxon>Insecta</taxon>
        <taxon>Pterygota</taxon>
        <taxon>Neoptera</taxon>
        <taxon>Endopterygota</taxon>
        <taxon>Diptera</taxon>
        <taxon>Nematocera</taxon>
        <taxon>Culicoidea</taxon>
        <taxon>Culicidae</taxon>
        <taxon>Anophelinae</taxon>
        <taxon>Anopheles</taxon>
    </lineage>
</organism>
<protein>
    <submittedName>
        <fullName evidence="2 3">Phosphate ABC transporter substrate-binding protein</fullName>
    </submittedName>
</protein>
<keyword evidence="4" id="KW-1185">Reference proteome</keyword>
<dbReference type="EnsemblMetazoa" id="ASIC019262-RA">
    <property type="protein sequence ID" value="ASIC019262-PA"/>
    <property type="gene ID" value="ASIC019262"/>
</dbReference>
<feature type="transmembrane region" description="Helical" evidence="1">
    <location>
        <begin position="88"/>
        <end position="107"/>
    </location>
</feature>
<dbReference type="VEuPathDB" id="VectorBase:ASIC019262"/>